<dbReference type="GO" id="GO:0005975">
    <property type="term" value="P:carbohydrate metabolic process"/>
    <property type="evidence" value="ECO:0007669"/>
    <property type="project" value="UniProtKB-ARBA"/>
</dbReference>
<accession>A0A6I6E0X6</accession>
<dbReference type="InterPro" id="IPR009003">
    <property type="entry name" value="Peptidase_S1_PA"/>
</dbReference>
<reference evidence="3 4" key="1">
    <citation type="submission" date="2018-09" db="EMBL/GenBank/DDBJ databases">
        <title>Whole genome sequencing of Microbacterium oryzae strain MB-10T.</title>
        <authorList>
            <person name="Das S.K."/>
        </authorList>
    </citation>
    <scope>NUCLEOTIDE SEQUENCE [LARGE SCALE GENOMIC DNA]</scope>
    <source>
        <strain evidence="3 4">MB-10</strain>
    </source>
</reference>
<keyword evidence="2" id="KW-0472">Membrane</keyword>
<dbReference type="InterPro" id="IPR013783">
    <property type="entry name" value="Ig-like_fold"/>
</dbReference>
<organism evidence="3 4">
    <name type="scientific">Microbacterium oryzae</name>
    <dbReference type="NCBI Taxonomy" id="743009"/>
    <lineage>
        <taxon>Bacteria</taxon>
        <taxon>Bacillati</taxon>
        <taxon>Actinomycetota</taxon>
        <taxon>Actinomycetes</taxon>
        <taxon>Micrococcales</taxon>
        <taxon>Microbacteriaceae</taxon>
        <taxon>Microbacterium</taxon>
    </lineage>
</organism>
<evidence type="ECO:0008006" key="5">
    <source>
        <dbReference type="Google" id="ProtNLM"/>
    </source>
</evidence>
<dbReference type="GO" id="GO:0006508">
    <property type="term" value="P:proteolysis"/>
    <property type="evidence" value="ECO:0007669"/>
    <property type="project" value="InterPro"/>
</dbReference>
<keyword evidence="4" id="KW-1185">Reference proteome</keyword>
<dbReference type="EMBL" id="CP032550">
    <property type="protein sequence ID" value="QGU27599.1"/>
    <property type="molecule type" value="Genomic_DNA"/>
</dbReference>
<dbReference type="Gene3D" id="2.40.10.10">
    <property type="entry name" value="Trypsin-like serine proteases"/>
    <property type="match status" value="2"/>
</dbReference>
<evidence type="ECO:0000313" key="3">
    <source>
        <dbReference type="EMBL" id="QGU27599.1"/>
    </source>
</evidence>
<dbReference type="InterPro" id="IPR043504">
    <property type="entry name" value="Peptidase_S1_PA_chymotrypsin"/>
</dbReference>
<feature type="region of interest" description="Disordered" evidence="1">
    <location>
        <begin position="603"/>
        <end position="647"/>
    </location>
</feature>
<dbReference type="AlphaFoldDB" id="A0A6I6E0X6"/>
<dbReference type="PROSITE" id="PS00134">
    <property type="entry name" value="TRYPSIN_HIS"/>
    <property type="match status" value="1"/>
</dbReference>
<dbReference type="SUPFAM" id="SSF50494">
    <property type="entry name" value="Trypsin-like serine proteases"/>
    <property type="match status" value="1"/>
</dbReference>
<keyword evidence="2" id="KW-1133">Transmembrane helix</keyword>
<sequence>MAPTEGEAFKTLALELFQDESVTGVLHDGNGQIIVQQLDGEGAGAAAKRIQASASAAEVANAYGNVKIVTVTEDELAKPTASTDVVGGYGIALLNGEGSGGTCSVGFPAWSPQGEPAVLTAGHCTLGGATDVFLTDPKGDQAGGGNDDTIALAHELGTVAFTQFGGAGDTDGTPGDALDITAVDVTNDDLSLIPAMTDWKNTDDLSASLASNITSVGTAEIGATVQRSGRTTGYSTGPVDTDQINPYVDYEGYLEVDGRLVQGFSAATKVIPGDSGGTILQGSAAVGIVSATFQFDGVEHMWGADLQTNLAATGGYSVMLDIPEAQVTSLKSGDAIEWNAAITGTAGAGAEVEYAFLPKGAKASFESSAKTTADANGNWTFNGPETPGDYTVALRAKSGYNVSDVTKFDVQVVPSAPGITSPENGQAFTEAVTEIAGSAAPNTEVTLSGDVTGKVTSDADGNWSHPVELGEGSYSVSAKQTINGKTSNATTVEFTVGAAAPSPAPEPEQPAAPEAPEFINPVDGGSYVEGQAPTTITGAGVNGATVELRVNDELAGSATVEANVWSIQVGALPVGEHTLAIRQIVDGVASADAAITVTITAAAGPQDPQPEEPQEAPEDQQPQDEQDQPQQPQREGQLEPTGAEFNPAAPLAIGFGLVAAAGGLLVAARRRQLKSER</sequence>
<name>A0A6I6E0X6_9MICO</name>
<protein>
    <recommendedName>
        <fullName evidence="5">LPXTG cell wall anchor domain-containing protein</fullName>
    </recommendedName>
</protein>
<feature type="compositionally biased region" description="Acidic residues" evidence="1">
    <location>
        <begin position="609"/>
        <end position="627"/>
    </location>
</feature>
<evidence type="ECO:0000256" key="1">
    <source>
        <dbReference type="SAM" id="MobiDB-lite"/>
    </source>
</evidence>
<gene>
    <name evidence="3" type="ORF">D7D94_07915</name>
</gene>
<dbReference type="GO" id="GO:0004252">
    <property type="term" value="F:serine-type endopeptidase activity"/>
    <property type="evidence" value="ECO:0007669"/>
    <property type="project" value="InterPro"/>
</dbReference>
<evidence type="ECO:0000313" key="4">
    <source>
        <dbReference type="Proteomes" id="UP000422989"/>
    </source>
</evidence>
<keyword evidence="2" id="KW-0812">Transmembrane</keyword>
<dbReference type="CDD" id="cd21112">
    <property type="entry name" value="alphaLP-like"/>
    <property type="match status" value="1"/>
</dbReference>
<dbReference type="KEGG" id="moj:D7D94_07915"/>
<dbReference type="InterPro" id="IPR018114">
    <property type="entry name" value="TRYPSIN_HIS"/>
</dbReference>
<feature type="transmembrane region" description="Helical" evidence="2">
    <location>
        <begin position="648"/>
        <end position="668"/>
    </location>
</feature>
<proteinExistence type="predicted"/>
<dbReference type="Proteomes" id="UP000422989">
    <property type="component" value="Chromosome"/>
</dbReference>
<dbReference type="Gene3D" id="2.60.40.10">
    <property type="entry name" value="Immunoglobulins"/>
    <property type="match status" value="1"/>
</dbReference>
<feature type="region of interest" description="Disordered" evidence="1">
    <location>
        <begin position="499"/>
        <end position="534"/>
    </location>
</feature>
<feature type="compositionally biased region" description="Low complexity" evidence="1">
    <location>
        <begin position="628"/>
        <end position="640"/>
    </location>
</feature>
<evidence type="ECO:0000256" key="2">
    <source>
        <dbReference type="SAM" id="Phobius"/>
    </source>
</evidence>